<evidence type="ECO:0000256" key="1">
    <source>
        <dbReference type="PROSITE-ProRule" id="PRU01211"/>
    </source>
</evidence>
<dbReference type="PANTHER" id="PTHR10127:SF882">
    <property type="entry name" value="MEPRIN A SUBUNIT"/>
    <property type="match status" value="1"/>
</dbReference>
<dbReference type="Proteomes" id="UP000693946">
    <property type="component" value="Unassembled WGS sequence"/>
</dbReference>
<reference evidence="4 5" key="1">
    <citation type="journal article" date="2021" name="Sci. Rep.">
        <title>Chromosome anchoring in Senegalese sole (Solea senegalensis) reveals sex-associated markers and genome rearrangements in flatfish.</title>
        <authorList>
            <person name="Guerrero-Cozar I."/>
            <person name="Gomez-Garrido J."/>
            <person name="Berbel C."/>
            <person name="Martinez-Blanch J.F."/>
            <person name="Alioto T."/>
            <person name="Claros M.G."/>
            <person name="Gagnaire P.A."/>
            <person name="Manchado M."/>
        </authorList>
    </citation>
    <scope>NUCLEOTIDE SEQUENCE [LARGE SCALE GENOMIC DNA]</scope>
    <source>
        <strain evidence="4">Sse05_10M</strain>
    </source>
</reference>
<feature type="domain" description="Peptidase M12A" evidence="3">
    <location>
        <begin position="62"/>
        <end position="123"/>
    </location>
</feature>
<name>A0AAV6PP67_SOLSE</name>
<accession>A0AAV6PP67</accession>
<dbReference type="PANTHER" id="PTHR10127">
    <property type="entry name" value="DISCOIDIN, CUB, EGF, LAMININ , AND ZINC METALLOPROTEASE DOMAIN CONTAINING"/>
    <property type="match status" value="1"/>
</dbReference>
<proteinExistence type="predicted"/>
<evidence type="ECO:0000313" key="5">
    <source>
        <dbReference type="Proteomes" id="UP000693946"/>
    </source>
</evidence>
<comment type="caution">
    <text evidence="4">The sequence shown here is derived from an EMBL/GenBank/DDBJ whole genome shotgun (WGS) entry which is preliminary data.</text>
</comment>
<dbReference type="GO" id="GO:0004222">
    <property type="term" value="F:metalloendopeptidase activity"/>
    <property type="evidence" value="ECO:0007669"/>
    <property type="project" value="InterPro"/>
</dbReference>
<dbReference type="PROSITE" id="PS51864">
    <property type="entry name" value="ASTACIN"/>
    <property type="match status" value="1"/>
</dbReference>
<keyword evidence="2" id="KW-0732">Signal</keyword>
<comment type="caution">
    <text evidence="1">Lacks conserved residue(s) required for the propagation of feature annotation.</text>
</comment>
<sequence>MMLHQVFLILLLGLGLATAELTGETEIDVDENHDWDIDNINAVVGLNLLEGDIEQNEIFYRNSILGHEYRWPTTIPYYLDDSLDMNAKGVILKAFDQYRLKTCIDFKPWKEEKNYISVFKGDG</sequence>
<feature type="signal peptide" evidence="2">
    <location>
        <begin position="1"/>
        <end position="19"/>
    </location>
</feature>
<organism evidence="4 5">
    <name type="scientific">Solea senegalensis</name>
    <name type="common">Senegalese sole</name>
    <dbReference type="NCBI Taxonomy" id="28829"/>
    <lineage>
        <taxon>Eukaryota</taxon>
        <taxon>Metazoa</taxon>
        <taxon>Chordata</taxon>
        <taxon>Craniata</taxon>
        <taxon>Vertebrata</taxon>
        <taxon>Euteleostomi</taxon>
        <taxon>Actinopterygii</taxon>
        <taxon>Neopterygii</taxon>
        <taxon>Teleostei</taxon>
        <taxon>Neoteleostei</taxon>
        <taxon>Acanthomorphata</taxon>
        <taxon>Carangaria</taxon>
        <taxon>Pleuronectiformes</taxon>
        <taxon>Pleuronectoidei</taxon>
        <taxon>Soleidae</taxon>
        <taxon>Solea</taxon>
    </lineage>
</organism>
<dbReference type="EMBL" id="JAGKHQ010000347">
    <property type="protein sequence ID" value="KAG7468962.1"/>
    <property type="molecule type" value="Genomic_DNA"/>
</dbReference>
<gene>
    <name evidence="4" type="ORF">JOB18_018060</name>
</gene>
<keyword evidence="5" id="KW-1185">Reference proteome</keyword>
<evidence type="ECO:0000256" key="2">
    <source>
        <dbReference type="SAM" id="SignalP"/>
    </source>
</evidence>
<dbReference type="GO" id="GO:0006508">
    <property type="term" value="P:proteolysis"/>
    <property type="evidence" value="ECO:0007669"/>
    <property type="project" value="InterPro"/>
</dbReference>
<evidence type="ECO:0000313" key="4">
    <source>
        <dbReference type="EMBL" id="KAG7468962.1"/>
    </source>
</evidence>
<protein>
    <submittedName>
        <fullName evidence="4">Meprin A subunit beta-like</fullName>
    </submittedName>
</protein>
<dbReference type="AlphaFoldDB" id="A0AAV6PP67"/>
<evidence type="ECO:0000259" key="3">
    <source>
        <dbReference type="PROSITE" id="PS51864"/>
    </source>
</evidence>
<dbReference type="Pfam" id="PF01400">
    <property type="entry name" value="Astacin"/>
    <property type="match status" value="1"/>
</dbReference>
<feature type="chain" id="PRO_5043775733" evidence="2">
    <location>
        <begin position="20"/>
        <end position="123"/>
    </location>
</feature>
<dbReference type="InterPro" id="IPR001506">
    <property type="entry name" value="Peptidase_M12A"/>
</dbReference>